<protein>
    <submittedName>
        <fullName evidence="2">Uncharacterized protein</fullName>
    </submittedName>
</protein>
<name>A0A670K8T1_PODMU</name>
<keyword evidence="1" id="KW-0472">Membrane</keyword>
<feature type="transmembrane region" description="Helical" evidence="1">
    <location>
        <begin position="80"/>
        <end position="101"/>
    </location>
</feature>
<reference evidence="2 3" key="1">
    <citation type="journal article" date="2019" name="Proc. Natl. Acad. Sci. U.S.A.">
        <title>Regulatory changes in pterin and carotenoid genes underlie balanced color polymorphisms in the wall lizard.</title>
        <authorList>
            <person name="Andrade P."/>
            <person name="Pinho C."/>
            <person name="Perez I de Lanuza G."/>
            <person name="Afonso S."/>
            <person name="Brejcha J."/>
            <person name="Rubin C.J."/>
            <person name="Wallerman O."/>
            <person name="Pereira P."/>
            <person name="Sabatino S.J."/>
            <person name="Bellati A."/>
            <person name="Pellitteri-Rosa D."/>
            <person name="Bosakova Z."/>
            <person name="Bunikis I."/>
            <person name="Carretero M.A."/>
            <person name="Feiner N."/>
            <person name="Marsik P."/>
            <person name="Pauperio F."/>
            <person name="Salvi D."/>
            <person name="Soler L."/>
            <person name="While G.M."/>
            <person name="Uller T."/>
            <person name="Font E."/>
            <person name="Andersson L."/>
            <person name="Carneiro M."/>
        </authorList>
    </citation>
    <scope>NUCLEOTIDE SEQUENCE</scope>
</reference>
<keyword evidence="1" id="KW-1133">Transmembrane helix</keyword>
<evidence type="ECO:0000313" key="2">
    <source>
        <dbReference type="Ensembl" id="ENSPMRP00000032745.1"/>
    </source>
</evidence>
<reference evidence="2" key="3">
    <citation type="submission" date="2025-09" db="UniProtKB">
        <authorList>
            <consortium name="Ensembl"/>
        </authorList>
    </citation>
    <scope>IDENTIFICATION</scope>
</reference>
<dbReference type="AlphaFoldDB" id="A0A670K8T1"/>
<evidence type="ECO:0000313" key="3">
    <source>
        <dbReference type="Proteomes" id="UP000472272"/>
    </source>
</evidence>
<dbReference type="Proteomes" id="UP000472272">
    <property type="component" value="Chromosome 17"/>
</dbReference>
<sequence length="131" mass="14713">MYCMFLCQLSNTHVCIFFPLPGICLLSAGGGFSTNPPVIAMGMRQYYGLFRIDNQYFCSDGTIASRNVCNMPCQQKKKNFSLSTFSMPCIILWTTIIPLWVATEPRTCQSEGWQFESLQRGELPLLGPCSC</sequence>
<dbReference type="Gene3D" id="1.10.530.10">
    <property type="match status" value="1"/>
</dbReference>
<evidence type="ECO:0000256" key="1">
    <source>
        <dbReference type="SAM" id="Phobius"/>
    </source>
</evidence>
<dbReference type="Pfam" id="PF00062">
    <property type="entry name" value="Lys"/>
    <property type="match status" value="1"/>
</dbReference>
<accession>A0A670K8T1</accession>
<proteinExistence type="predicted"/>
<keyword evidence="3" id="KW-1185">Reference proteome</keyword>
<dbReference type="SUPFAM" id="SSF53955">
    <property type="entry name" value="Lysozyme-like"/>
    <property type="match status" value="1"/>
</dbReference>
<reference evidence="2" key="2">
    <citation type="submission" date="2025-08" db="UniProtKB">
        <authorList>
            <consortium name="Ensembl"/>
        </authorList>
    </citation>
    <scope>IDENTIFICATION</scope>
</reference>
<organism evidence="2 3">
    <name type="scientific">Podarcis muralis</name>
    <name type="common">Wall lizard</name>
    <name type="synonym">Lacerta muralis</name>
    <dbReference type="NCBI Taxonomy" id="64176"/>
    <lineage>
        <taxon>Eukaryota</taxon>
        <taxon>Metazoa</taxon>
        <taxon>Chordata</taxon>
        <taxon>Craniata</taxon>
        <taxon>Vertebrata</taxon>
        <taxon>Euteleostomi</taxon>
        <taxon>Lepidosauria</taxon>
        <taxon>Squamata</taxon>
        <taxon>Bifurcata</taxon>
        <taxon>Unidentata</taxon>
        <taxon>Episquamata</taxon>
        <taxon>Laterata</taxon>
        <taxon>Lacertibaenia</taxon>
        <taxon>Lacertidae</taxon>
        <taxon>Podarcis</taxon>
    </lineage>
</organism>
<dbReference type="InterPro" id="IPR023346">
    <property type="entry name" value="Lysozyme-like_dom_sf"/>
</dbReference>
<dbReference type="Ensembl" id="ENSPMRT00000034722.1">
    <property type="protein sequence ID" value="ENSPMRP00000032745.1"/>
    <property type="gene ID" value="ENSPMRG00000021216.1"/>
</dbReference>
<dbReference type="InterPro" id="IPR001916">
    <property type="entry name" value="Glyco_hydro_22"/>
</dbReference>
<keyword evidence="1" id="KW-0812">Transmembrane</keyword>